<name>A0A6A6XC02_9PLEO</name>
<gene>
    <name evidence="1" type="ORF">K505DRAFT_337462</name>
</gene>
<evidence type="ECO:0000313" key="1">
    <source>
        <dbReference type="EMBL" id="KAF2793811.1"/>
    </source>
</evidence>
<dbReference type="EMBL" id="MU001913">
    <property type="protein sequence ID" value="KAF2793811.1"/>
    <property type="molecule type" value="Genomic_DNA"/>
</dbReference>
<dbReference type="Proteomes" id="UP000799757">
    <property type="component" value="Unassembled WGS sequence"/>
</dbReference>
<dbReference type="OrthoDB" id="4788824at2759"/>
<proteinExistence type="predicted"/>
<protein>
    <submittedName>
        <fullName evidence="1">Uncharacterized protein</fullName>
    </submittedName>
</protein>
<dbReference type="AlphaFoldDB" id="A0A6A6XC02"/>
<evidence type="ECO:0000313" key="2">
    <source>
        <dbReference type="Proteomes" id="UP000799757"/>
    </source>
</evidence>
<keyword evidence="2" id="KW-1185">Reference proteome</keyword>
<sequence>MRPTEYGRVINRNFNDESNKNNIISYKKGMQGQFLEERLINTNTQVAKIYIQGVTDDKGYANRWVPPVKLLDFTDQHGGPAAVSQTIITGIKAAGLFKILNTDNFTVQDLVDREKCTIIIPSSSKKAGVYARFHRSGSTMTHWKPNTTYGYIGFSKEFDDCFHRHAYMQALYSDLTRNSTKLASIALRILGSELEHEYFYLTEQVFVCMLQTYRASLSLSPSGNSDTLSFTFAAKYFFDISNEVFRISSWGGAISRPSFGISEGVNYSSPLLEYASVSDKTLFIRTDVEIRDGLSGRLVPMAFFRRAKQDTVPLNGNLLAFTHREIDIGNMNFRHEPWTDGMKGPVAGTPYQLIFEVRKDGTPHPQSWTRLPEVGPFKNWNQARSWAVRIEWEHPKNSGMWRFTYLQAGYASGGGLFDLADKNVPGSLKVYAKSIQFVQWLCNSQPAHTYD</sequence>
<reference evidence="1" key="1">
    <citation type="journal article" date="2020" name="Stud. Mycol.">
        <title>101 Dothideomycetes genomes: a test case for predicting lifestyles and emergence of pathogens.</title>
        <authorList>
            <person name="Haridas S."/>
            <person name="Albert R."/>
            <person name="Binder M."/>
            <person name="Bloem J."/>
            <person name="Labutti K."/>
            <person name="Salamov A."/>
            <person name="Andreopoulos B."/>
            <person name="Baker S."/>
            <person name="Barry K."/>
            <person name="Bills G."/>
            <person name="Bluhm B."/>
            <person name="Cannon C."/>
            <person name="Castanera R."/>
            <person name="Culley D."/>
            <person name="Daum C."/>
            <person name="Ezra D."/>
            <person name="Gonzalez J."/>
            <person name="Henrissat B."/>
            <person name="Kuo A."/>
            <person name="Liang C."/>
            <person name="Lipzen A."/>
            <person name="Lutzoni F."/>
            <person name="Magnuson J."/>
            <person name="Mondo S."/>
            <person name="Nolan M."/>
            <person name="Ohm R."/>
            <person name="Pangilinan J."/>
            <person name="Park H.-J."/>
            <person name="Ramirez L."/>
            <person name="Alfaro M."/>
            <person name="Sun H."/>
            <person name="Tritt A."/>
            <person name="Yoshinaga Y."/>
            <person name="Zwiers L.-H."/>
            <person name="Turgeon B."/>
            <person name="Goodwin S."/>
            <person name="Spatafora J."/>
            <person name="Crous P."/>
            <person name="Grigoriev I."/>
        </authorList>
    </citation>
    <scope>NUCLEOTIDE SEQUENCE</scope>
    <source>
        <strain evidence="1">CBS 109.77</strain>
    </source>
</reference>
<accession>A0A6A6XC02</accession>
<organism evidence="1 2">
    <name type="scientific">Melanomma pulvis-pyrius CBS 109.77</name>
    <dbReference type="NCBI Taxonomy" id="1314802"/>
    <lineage>
        <taxon>Eukaryota</taxon>
        <taxon>Fungi</taxon>
        <taxon>Dikarya</taxon>
        <taxon>Ascomycota</taxon>
        <taxon>Pezizomycotina</taxon>
        <taxon>Dothideomycetes</taxon>
        <taxon>Pleosporomycetidae</taxon>
        <taxon>Pleosporales</taxon>
        <taxon>Melanommataceae</taxon>
        <taxon>Melanomma</taxon>
    </lineage>
</organism>